<dbReference type="GeneID" id="33940446"/>
<proteinExistence type="predicted"/>
<dbReference type="AlphaFoldDB" id="A0A076LRT7"/>
<dbReference type="NCBIfam" id="NF007948">
    <property type="entry name" value="PRK10667.1"/>
    <property type="match status" value="1"/>
</dbReference>
<dbReference type="InterPro" id="IPR019693">
    <property type="entry name" value="Biofilm_formation_reg_YbaJ"/>
</dbReference>
<dbReference type="KEGG" id="ete:ETEE_2952"/>
<sequence>MDEYTSYQHDIAELKYLCDSLYHQGIDVLGESHHGWVSDPTAKVNLQLNELIEHIASVAQSFKIKYPRHSDLAEILDDYLDETYALFGAYSVSETALRHWLRTKRRVAYCLAHEKRNAALHV</sequence>
<dbReference type="RefSeq" id="WP_034163649.1">
    <property type="nucleotide sequence ID" value="NZ_CP006664.1"/>
</dbReference>
<evidence type="ECO:0000313" key="1">
    <source>
        <dbReference type="EMBL" id="AIJ09382.1"/>
    </source>
</evidence>
<protein>
    <recommendedName>
        <fullName evidence="3">Cytoplasmic protein</fullName>
    </recommendedName>
</protein>
<accession>A0A076LRT7</accession>
<dbReference type="HOGENOM" id="CLU_164850_0_0_6"/>
<evidence type="ECO:0000313" key="2">
    <source>
        <dbReference type="Proteomes" id="UP000028681"/>
    </source>
</evidence>
<dbReference type="EMBL" id="CP006664">
    <property type="protein sequence ID" value="AIJ09382.1"/>
    <property type="molecule type" value="Genomic_DNA"/>
</dbReference>
<dbReference type="Proteomes" id="UP000028681">
    <property type="component" value="Chromosome"/>
</dbReference>
<evidence type="ECO:0008006" key="3">
    <source>
        <dbReference type="Google" id="ProtNLM"/>
    </source>
</evidence>
<gene>
    <name evidence="1" type="ORF">ETEE_2952</name>
</gene>
<organism evidence="1 2">
    <name type="scientific">Edwardsiella anguillarum ET080813</name>
    <dbReference type="NCBI Taxonomy" id="667120"/>
    <lineage>
        <taxon>Bacteria</taxon>
        <taxon>Pseudomonadati</taxon>
        <taxon>Pseudomonadota</taxon>
        <taxon>Gammaproteobacteria</taxon>
        <taxon>Enterobacterales</taxon>
        <taxon>Hafniaceae</taxon>
        <taxon>Edwardsiella</taxon>
    </lineage>
</organism>
<reference evidence="1 2" key="1">
    <citation type="journal article" date="2012" name="PLoS ONE">
        <title>Edwardsiella comparative phylogenomics reveal the new intra/inter-species taxonomic relationships, virulence evolution and niche adaptation mechanisms.</title>
        <authorList>
            <person name="Yang M."/>
            <person name="Lv Y."/>
            <person name="Xiao J."/>
            <person name="Wu H."/>
            <person name="Zheng H."/>
            <person name="Liu Q."/>
            <person name="Zhang Y."/>
            <person name="Wang Q."/>
        </authorList>
    </citation>
    <scope>NUCLEOTIDE SEQUENCE [LARGE SCALE GENOMIC DNA]</scope>
    <source>
        <strain evidence="2">080813</strain>
    </source>
</reference>
<dbReference type="Pfam" id="PF10757">
    <property type="entry name" value="YbaJ"/>
    <property type="match status" value="1"/>
</dbReference>
<name>A0A076LRT7_9GAMM</name>